<dbReference type="AlphaFoldDB" id="A0A7W0HJS5"/>
<feature type="domain" description="OmpA-like" evidence="6">
    <location>
        <begin position="100"/>
        <end position="212"/>
    </location>
</feature>
<accession>A0A7W0HJS5</accession>
<dbReference type="InterPro" id="IPR006664">
    <property type="entry name" value="OMP_bac"/>
</dbReference>
<dbReference type="SUPFAM" id="SSF103088">
    <property type="entry name" value="OmpA-like"/>
    <property type="match status" value="1"/>
</dbReference>
<keyword evidence="3" id="KW-0998">Cell outer membrane</keyword>
<dbReference type="CDD" id="cd07185">
    <property type="entry name" value="OmpA_C-like"/>
    <property type="match status" value="1"/>
</dbReference>
<feature type="chain" id="PRO_5030740657" evidence="5">
    <location>
        <begin position="22"/>
        <end position="216"/>
    </location>
</feature>
<dbReference type="InterPro" id="IPR050330">
    <property type="entry name" value="Bact_OuterMem_StrucFunc"/>
</dbReference>
<dbReference type="RefSeq" id="WP_181550166.1">
    <property type="nucleotide sequence ID" value="NZ_JACDUS010000002.1"/>
</dbReference>
<evidence type="ECO:0000256" key="4">
    <source>
        <dbReference type="PROSITE-ProRule" id="PRU00473"/>
    </source>
</evidence>
<evidence type="ECO:0000256" key="5">
    <source>
        <dbReference type="SAM" id="SignalP"/>
    </source>
</evidence>
<dbReference type="PROSITE" id="PS51123">
    <property type="entry name" value="OMPA_2"/>
    <property type="match status" value="1"/>
</dbReference>
<dbReference type="PANTHER" id="PTHR30329:SF21">
    <property type="entry name" value="LIPOPROTEIN YIAD-RELATED"/>
    <property type="match status" value="1"/>
</dbReference>
<dbReference type="InterPro" id="IPR006690">
    <property type="entry name" value="OMPA-like_CS"/>
</dbReference>
<dbReference type="InterPro" id="IPR006665">
    <property type="entry name" value="OmpA-like"/>
</dbReference>
<organism evidence="7 8">
    <name type="scientific">Desulfosalsimonas propionicica</name>
    <dbReference type="NCBI Taxonomy" id="332175"/>
    <lineage>
        <taxon>Bacteria</taxon>
        <taxon>Pseudomonadati</taxon>
        <taxon>Thermodesulfobacteriota</taxon>
        <taxon>Desulfobacteria</taxon>
        <taxon>Desulfobacterales</taxon>
        <taxon>Desulfosalsimonadaceae</taxon>
        <taxon>Desulfosalsimonas</taxon>
    </lineage>
</organism>
<evidence type="ECO:0000259" key="6">
    <source>
        <dbReference type="PROSITE" id="PS51123"/>
    </source>
</evidence>
<dbReference type="EMBL" id="JACDUS010000002">
    <property type="protein sequence ID" value="MBA2880487.1"/>
    <property type="molecule type" value="Genomic_DNA"/>
</dbReference>
<evidence type="ECO:0000313" key="7">
    <source>
        <dbReference type="EMBL" id="MBA2880487.1"/>
    </source>
</evidence>
<dbReference type="GO" id="GO:0009279">
    <property type="term" value="C:cell outer membrane"/>
    <property type="evidence" value="ECO:0007669"/>
    <property type="project" value="UniProtKB-SubCell"/>
</dbReference>
<dbReference type="InterPro" id="IPR027367">
    <property type="entry name" value="Gly-zipper_YMGG"/>
</dbReference>
<evidence type="ECO:0000256" key="3">
    <source>
        <dbReference type="ARBA" id="ARBA00023237"/>
    </source>
</evidence>
<comment type="caution">
    <text evidence="7">The sequence shown here is derived from an EMBL/GenBank/DDBJ whole genome shotgun (WGS) entry which is preliminary data.</text>
</comment>
<keyword evidence="2 4" id="KW-0472">Membrane</keyword>
<proteinExistence type="predicted"/>
<keyword evidence="5" id="KW-0732">Signal</keyword>
<dbReference type="Pfam" id="PF13441">
    <property type="entry name" value="Gly-zipper_YMGG"/>
    <property type="match status" value="1"/>
</dbReference>
<sequence>MKNAIKILLALILVVALIGCAGQTKQQKGTGTGAAVGAGVGAILGQVIGGDTEGTLAGAGIGAVLGGIAGNRIGAYMDRQEQALQNAVASSEAASVRRQQDVLVTTFKSELMFDFDSATIKPGGMNEIARVAKVLNQYPQTLLRVEGHTDQVGPEDYNQRLSERRAEAVKNALIQQNVDPRRVSAIGYGESQPISSSDAVNRRVEIRITPIRQAEG</sequence>
<dbReference type="PROSITE" id="PS01068">
    <property type="entry name" value="OMPA_1"/>
    <property type="match status" value="1"/>
</dbReference>
<evidence type="ECO:0000256" key="2">
    <source>
        <dbReference type="ARBA" id="ARBA00023136"/>
    </source>
</evidence>
<comment type="subcellular location">
    <subcellularLocation>
        <location evidence="1">Cell outer membrane</location>
    </subcellularLocation>
</comment>
<dbReference type="Pfam" id="PF00691">
    <property type="entry name" value="OmpA"/>
    <property type="match status" value="1"/>
</dbReference>
<gene>
    <name evidence="7" type="ORF">HNR65_000805</name>
</gene>
<reference evidence="7 8" key="1">
    <citation type="submission" date="2020-07" db="EMBL/GenBank/DDBJ databases">
        <title>Genomic Encyclopedia of Type Strains, Phase IV (KMG-IV): sequencing the most valuable type-strain genomes for metagenomic binning, comparative biology and taxonomic classification.</title>
        <authorList>
            <person name="Goeker M."/>
        </authorList>
    </citation>
    <scope>NUCLEOTIDE SEQUENCE [LARGE SCALE GENOMIC DNA]</scope>
    <source>
        <strain evidence="7 8">DSM 17721</strain>
    </source>
</reference>
<dbReference type="PROSITE" id="PS51257">
    <property type="entry name" value="PROKAR_LIPOPROTEIN"/>
    <property type="match status" value="1"/>
</dbReference>
<name>A0A7W0HJS5_9BACT</name>
<dbReference type="Proteomes" id="UP000525298">
    <property type="component" value="Unassembled WGS sequence"/>
</dbReference>
<protein>
    <submittedName>
        <fullName evidence="7">Outer membrane protein OmpA-like peptidoglycan-associated protein</fullName>
    </submittedName>
</protein>
<feature type="signal peptide" evidence="5">
    <location>
        <begin position="1"/>
        <end position="21"/>
    </location>
</feature>
<keyword evidence="8" id="KW-1185">Reference proteome</keyword>
<evidence type="ECO:0000313" key="8">
    <source>
        <dbReference type="Proteomes" id="UP000525298"/>
    </source>
</evidence>
<dbReference type="PRINTS" id="PR01021">
    <property type="entry name" value="OMPADOMAIN"/>
</dbReference>
<dbReference type="PANTHER" id="PTHR30329">
    <property type="entry name" value="STATOR ELEMENT OF FLAGELLAR MOTOR COMPLEX"/>
    <property type="match status" value="1"/>
</dbReference>
<dbReference type="Gene3D" id="3.30.1330.60">
    <property type="entry name" value="OmpA-like domain"/>
    <property type="match status" value="1"/>
</dbReference>
<dbReference type="InterPro" id="IPR036737">
    <property type="entry name" value="OmpA-like_sf"/>
</dbReference>
<evidence type="ECO:0000256" key="1">
    <source>
        <dbReference type="ARBA" id="ARBA00004442"/>
    </source>
</evidence>